<evidence type="ECO:0000256" key="8">
    <source>
        <dbReference type="RuleBase" id="RU364100"/>
    </source>
</evidence>
<dbReference type="Gene3D" id="3.90.1680.10">
    <property type="entry name" value="SOS response associated peptidase-like"/>
    <property type="match status" value="1"/>
</dbReference>
<evidence type="ECO:0000313" key="9">
    <source>
        <dbReference type="EMBL" id="SOS30092.1"/>
    </source>
</evidence>
<evidence type="ECO:0000256" key="4">
    <source>
        <dbReference type="ARBA" id="ARBA00022801"/>
    </source>
</evidence>
<dbReference type="PANTHER" id="PTHR13604">
    <property type="entry name" value="DC12-RELATED"/>
    <property type="match status" value="1"/>
</dbReference>
<geneLocation type="plasmid" evidence="9 10">
    <name>PP1</name>
</geneLocation>
<evidence type="ECO:0000256" key="6">
    <source>
        <dbReference type="ARBA" id="ARBA00023125"/>
    </source>
</evidence>
<dbReference type="GO" id="GO:0008233">
    <property type="term" value="F:peptidase activity"/>
    <property type="evidence" value="ECO:0007669"/>
    <property type="project" value="UniProtKB-KW"/>
</dbReference>
<accession>A0A2K4W2M6</accession>
<keyword evidence="6" id="KW-0238">DNA-binding</keyword>
<keyword evidence="9" id="KW-0614">Plasmid</keyword>
<name>A0A2K4W2M6_9PSED</name>
<reference evidence="10" key="1">
    <citation type="submission" date="2017-11" db="EMBL/GenBank/DDBJ databases">
        <authorList>
            <person name="Blom J."/>
        </authorList>
    </citation>
    <scope>NUCLEOTIDE SEQUENCE [LARGE SCALE GENOMIC DNA]</scope>
    <source>
        <plasmid evidence="10">PP1</plasmid>
    </source>
</reference>
<keyword evidence="3" id="KW-0227">DNA damage</keyword>
<evidence type="ECO:0000256" key="5">
    <source>
        <dbReference type="ARBA" id="ARBA00023124"/>
    </source>
</evidence>
<evidence type="ECO:0000256" key="2">
    <source>
        <dbReference type="ARBA" id="ARBA00022670"/>
    </source>
</evidence>
<dbReference type="InterPro" id="IPR003738">
    <property type="entry name" value="SRAP"/>
</dbReference>
<keyword evidence="2 8" id="KW-0645">Protease</keyword>
<gene>
    <name evidence="9" type="ORF">PL963_P100109</name>
</gene>
<dbReference type="EMBL" id="LT963396">
    <property type="protein sequence ID" value="SOS30092.1"/>
    <property type="molecule type" value="Genomic_DNA"/>
</dbReference>
<organism evidence="9 10">
    <name type="scientific">Pseudomonas cerasi</name>
    <dbReference type="NCBI Taxonomy" id="1583341"/>
    <lineage>
        <taxon>Bacteria</taxon>
        <taxon>Pseudomonadati</taxon>
        <taxon>Pseudomonadota</taxon>
        <taxon>Gammaproteobacteria</taxon>
        <taxon>Pseudomonadales</taxon>
        <taxon>Pseudomonadaceae</taxon>
        <taxon>Pseudomonas</taxon>
    </lineage>
</organism>
<keyword evidence="5" id="KW-0190">Covalent protein-DNA linkage</keyword>
<keyword evidence="10" id="KW-1185">Reference proteome</keyword>
<proteinExistence type="inferred from homology"/>
<evidence type="ECO:0000256" key="3">
    <source>
        <dbReference type="ARBA" id="ARBA00022763"/>
    </source>
</evidence>
<dbReference type="InterPro" id="IPR036590">
    <property type="entry name" value="SRAP-like"/>
</dbReference>
<dbReference type="SUPFAM" id="SSF143081">
    <property type="entry name" value="BB1717-like"/>
    <property type="match status" value="1"/>
</dbReference>
<dbReference type="GO" id="GO:0016829">
    <property type="term" value="F:lyase activity"/>
    <property type="evidence" value="ECO:0007669"/>
    <property type="project" value="UniProtKB-KW"/>
</dbReference>
<comment type="similarity">
    <text evidence="1 8">Belongs to the SOS response-associated peptidase family.</text>
</comment>
<evidence type="ECO:0000313" key="10">
    <source>
        <dbReference type="Proteomes" id="UP000239025"/>
    </source>
</evidence>
<dbReference type="Pfam" id="PF02586">
    <property type="entry name" value="SRAP"/>
    <property type="match status" value="1"/>
</dbReference>
<evidence type="ECO:0000256" key="1">
    <source>
        <dbReference type="ARBA" id="ARBA00008136"/>
    </source>
</evidence>
<dbReference type="GO" id="GO:0106300">
    <property type="term" value="P:protein-DNA covalent cross-linking repair"/>
    <property type="evidence" value="ECO:0007669"/>
    <property type="project" value="InterPro"/>
</dbReference>
<dbReference type="GO" id="GO:0006508">
    <property type="term" value="P:proteolysis"/>
    <property type="evidence" value="ECO:0007669"/>
    <property type="project" value="UniProtKB-KW"/>
</dbReference>
<dbReference type="EC" id="3.4.-.-" evidence="8"/>
<protein>
    <recommendedName>
        <fullName evidence="8">Abasic site processing protein</fullName>
        <ecNumber evidence="8">3.4.-.-</ecNumber>
    </recommendedName>
</protein>
<evidence type="ECO:0000256" key="7">
    <source>
        <dbReference type="ARBA" id="ARBA00023239"/>
    </source>
</evidence>
<keyword evidence="4 8" id="KW-0378">Hydrolase</keyword>
<dbReference type="AlphaFoldDB" id="A0A2K4W2M6"/>
<dbReference type="GO" id="GO:0003697">
    <property type="term" value="F:single-stranded DNA binding"/>
    <property type="evidence" value="ECO:0007669"/>
    <property type="project" value="InterPro"/>
</dbReference>
<keyword evidence="7" id="KW-0456">Lyase</keyword>
<dbReference type="Proteomes" id="UP000239025">
    <property type="component" value="Plasmid PP1"/>
</dbReference>
<sequence length="375" mass="42406">MSRWSGIASSFKTAPPRLEVERLVHLLNAGDDQTLGTHARHIGIPQPWQGILRVANAVQDECFTRYSAKGGALTLNDLHVAFERRDLAELVFRQGDTHLTPWSDENVHGEASLFWNCICVQLTKRCDCGQHCVSQFATGDPMCGRYSIYEPMDHYLKSLAPEQLVINGYDLWPIERYNVAPSTRVEIIRSTGEGLSVDKVRWGWSPFWAKGEGKRPAPINARVETVMTGKFFKQLWPSGRALAPANGWFEWVKDPGDPKKKQPYFIRLKEEGPMFFAALAEVHQGLDPDPQDGFVIITADSDEGMVDIHDRRPVVLSPEHAREWVDPQTTPERAAEIAKECCRPTEEFTWFEVNKDVGNVRNQGPRLIEAIRDGD</sequence>
<dbReference type="PANTHER" id="PTHR13604:SF0">
    <property type="entry name" value="ABASIC SITE PROCESSING PROTEIN HMCES"/>
    <property type="match status" value="1"/>
</dbReference>